<sequence length="149" mass="16420">MLERLKAFFRNPSGYHTPLPEADASHAMGALLVRAAKADHAYVFEEIAAIDKVLAKRHGLNPVAAAKMRAECELLEATIPETEDVAVILNKAISTEEKEAVLLALWEVVYADGYKHEIEDGLMHRVEDLFGVTAERAKELQGQVNADNP</sequence>
<keyword evidence="3" id="KW-1185">Reference proteome</keyword>
<dbReference type="EMBL" id="FOZM01000003">
    <property type="protein sequence ID" value="SFS21867.1"/>
    <property type="molecule type" value="Genomic_DNA"/>
</dbReference>
<proteinExistence type="predicted"/>
<accession>A0A1I6N1U8</accession>
<protein>
    <submittedName>
        <fullName evidence="2">Uncharacterized conserved protein, tellurite resistance protein B (TerB) family</fullName>
    </submittedName>
</protein>
<dbReference type="Gene3D" id="1.10.3680.10">
    <property type="entry name" value="TerB-like"/>
    <property type="match status" value="1"/>
</dbReference>
<feature type="domain" description="Co-chaperone DjlA N-terminal" evidence="1">
    <location>
        <begin position="27"/>
        <end position="137"/>
    </location>
</feature>
<evidence type="ECO:0000313" key="3">
    <source>
        <dbReference type="Proteomes" id="UP000198926"/>
    </source>
</evidence>
<dbReference type="InterPro" id="IPR029024">
    <property type="entry name" value="TerB-like"/>
</dbReference>
<dbReference type="Proteomes" id="UP000198926">
    <property type="component" value="Unassembled WGS sequence"/>
</dbReference>
<gene>
    <name evidence="2" type="ORF">SAMN05444714_2986</name>
</gene>
<name>A0A1I6N1U8_9RHOB</name>
<dbReference type="OrthoDB" id="5402150at2"/>
<dbReference type="AlphaFoldDB" id="A0A1I6N1U8"/>
<dbReference type="Pfam" id="PF05099">
    <property type="entry name" value="TerB"/>
    <property type="match status" value="1"/>
</dbReference>
<dbReference type="STRING" id="1123755.SAMN05444714_2986"/>
<dbReference type="RefSeq" id="WP_090210116.1">
    <property type="nucleotide sequence ID" value="NZ_FOZM01000003.1"/>
</dbReference>
<dbReference type="InterPro" id="IPR007791">
    <property type="entry name" value="DjlA_N"/>
</dbReference>
<evidence type="ECO:0000259" key="1">
    <source>
        <dbReference type="Pfam" id="PF05099"/>
    </source>
</evidence>
<evidence type="ECO:0000313" key="2">
    <source>
        <dbReference type="EMBL" id="SFS21867.1"/>
    </source>
</evidence>
<dbReference type="CDD" id="cd07313">
    <property type="entry name" value="terB_like_2"/>
    <property type="match status" value="1"/>
</dbReference>
<organism evidence="2 3">
    <name type="scientific">Yoonia litorea</name>
    <dbReference type="NCBI Taxonomy" id="1123755"/>
    <lineage>
        <taxon>Bacteria</taxon>
        <taxon>Pseudomonadati</taxon>
        <taxon>Pseudomonadota</taxon>
        <taxon>Alphaproteobacteria</taxon>
        <taxon>Rhodobacterales</taxon>
        <taxon>Paracoccaceae</taxon>
        <taxon>Yoonia</taxon>
    </lineage>
</organism>
<reference evidence="2 3" key="1">
    <citation type="submission" date="2016-10" db="EMBL/GenBank/DDBJ databases">
        <authorList>
            <person name="de Groot N.N."/>
        </authorList>
    </citation>
    <scope>NUCLEOTIDE SEQUENCE [LARGE SCALE GENOMIC DNA]</scope>
    <source>
        <strain evidence="2 3">DSM 29433</strain>
    </source>
</reference>
<dbReference type="SUPFAM" id="SSF158682">
    <property type="entry name" value="TerB-like"/>
    <property type="match status" value="1"/>
</dbReference>